<sequence>MLRKVVRDARLRARVLERVEEFRLNKRASERVWFRELVLCILTANSSFIGAFTALQYLGDLILYGSIEEISSALKNAGYRFPNLKARYIIESRSYYGKLREIGRVADRDQIEAREILLEIKGLGMKEASHFLRNMGYLDLAIIDRHILRFFSDYLEDQKISSKSKYFELESVFRSIASALDLPVGVLDLYVWYLKTGKLAK</sequence>
<evidence type="ECO:0000259" key="9">
    <source>
        <dbReference type="SMART" id="SM00478"/>
    </source>
</evidence>
<dbReference type="EMBL" id="CP012174">
    <property type="protein sequence ID" value="AKV79153.1"/>
    <property type="molecule type" value="Genomic_DNA"/>
</dbReference>
<dbReference type="InterPro" id="IPR003265">
    <property type="entry name" value="HhH-GPD_domain"/>
</dbReference>
<dbReference type="SUPFAM" id="SSF48150">
    <property type="entry name" value="DNA-glycosylase"/>
    <property type="match status" value="1"/>
</dbReference>
<dbReference type="AlphaFoldDB" id="A0A088E916"/>
<feature type="domain" description="HhH-GPD" evidence="9">
    <location>
        <begin position="42"/>
        <end position="196"/>
    </location>
</feature>
<keyword evidence="8" id="KW-0812">Transmembrane</keyword>
<evidence type="ECO:0000256" key="3">
    <source>
        <dbReference type="ARBA" id="ARBA00023204"/>
    </source>
</evidence>
<keyword evidence="8" id="KW-0472">Membrane</keyword>
<dbReference type="GO" id="GO:0016799">
    <property type="term" value="F:hydrolase activity, hydrolyzing N-glycosyl compounds"/>
    <property type="evidence" value="ECO:0007669"/>
    <property type="project" value="UniProtKB-UniRule"/>
</dbReference>
<evidence type="ECO:0000313" key="16">
    <source>
        <dbReference type="Proteomes" id="UP000029084"/>
    </source>
</evidence>
<comment type="similarity">
    <text evidence="7">Belongs to the type-2 OGG1 family.</text>
</comment>
<dbReference type="Proteomes" id="UP000029084">
    <property type="component" value="Chromosome"/>
</dbReference>
<evidence type="ECO:0000256" key="6">
    <source>
        <dbReference type="ARBA" id="ARBA00023295"/>
    </source>
</evidence>
<dbReference type="GeneID" id="91756188"/>
<dbReference type="EC" id="4.2.99.18" evidence="7"/>
<dbReference type="NCBIfam" id="NF002305">
    <property type="entry name" value="PRK01229.1"/>
    <property type="match status" value="1"/>
</dbReference>
<evidence type="ECO:0000256" key="7">
    <source>
        <dbReference type="HAMAP-Rule" id="MF_00241"/>
    </source>
</evidence>
<evidence type="ECO:0000256" key="2">
    <source>
        <dbReference type="ARBA" id="ARBA00022801"/>
    </source>
</evidence>
<dbReference type="SMART" id="SM00478">
    <property type="entry name" value="ENDO3c"/>
    <property type="match status" value="1"/>
</dbReference>
<dbReference type="CDD" id="cd00056">
    <property type="entry name" value="ENDO3c"/>
    <property type="match status" value="1"/>
</dbReference>
<dbReference type="PATRIC" id="fig|43687.5.peg.1810"/>
<dbReference type="Proteomes" id="UP000062398">
    <property type="component" value="Chromosome"/>
</dbReference>
<evidence type="ECO:0000313" key="21">
    <source>
        <dbReference type="Proteomes" id="UP000068832"/>
    </source>
</evidence>
<evidence type="ECO:0000313" key="20">
    <source>
        <dbReference type="Proteomes" id="UP000062475"/>
    </source>
</evidence>
<gene>
    <name evidence="7" type="primary">ogg</name>
    <name evidence="10" type="ORF">HA72_1676</name>
    <name evidence="11" type="ORF">MsedA_1710</name>
    <name evidence="12" type="ORF">MsedB_1712</name>
    <name evidence="13" type="ORF">MsedC_1710</name>
    <name evidence="14" type="ORF">MsedD_1711</name>
    <name evidence="15" type="ORF">MsedE_1713</name>
</gene>
<evidence type="ECO:0000313" key="13">
    <source>
        <dbReference type="EMBL" id="AKV79153.1"/>
    </source>
</evidence>
<keyword evidence="3 7" id="KW-0234">DNA repair</keyword>
<dbReference type="InterPro" id="IPR012092">
    <property type="entry name" value="DNA_glyclase/AP_lyase_Ogg"/>
</dbReference>
<evidence type="ECO:0000313" key="15">
    <source>
        <dbReference type="EMBL" id="AKV83633.1"/>
    </source>
</evidence>
<comment type="function">
    <text evidence="7">Catalyzes the excision of an oxidatively damaged form of guanine (7,8-dihydro-8-oxoguanine = 8-oxoG) from DNA. Also cleaves the DNA backbone at apurinic/apyrimidinic sites (AP sites).</text>
</comment>
<proteinExistence type="inferred from homology"/>
<organism evidence="10 16">
    <name type="scientific">Metallosphaera sedula</name>
    <dbReference type="NCBI Taxonomy" id="43687"/>
    <lineage>
        <taxon>Archaea</taxon>
        <taxon>Thermoproteota</taxon>
        <taxon>Thermoprotei</taxon>
        <taxon>Sulfolobales</taxon>
        <taxon>Sulfolobaceae</taxon>
        <taxon>Metallosphaera</taxon>
    </lineage>
</organism>
<dbReference type="EMBL" id="CP012175">
    <property type="protein sequence ID" value="AKV81398.1"/>
    <property type="molecule type" value="Genomic_DNA"/>
</dbReference>
<evidence type="ECO:0000313" key="14">
    <source>
        <dbReference type="EMBL" id="AKV81398.1"/>
    </source>
</evidence>
<evidence type="ECO:0000256" key="8">
    <source>
        <dbReference type="SAM" id="Phobius"/>
    </source>
</evidence>
<dbReference type="EMBL" id="CP012176">
    <property type="protein sequence ID" value="AKV83633.1"/>
    <property type="molecule type" value="Genomic_DNA"/>
</dbReference>
<reference evidence="15 17" key="3">
    <citation type="submission" date="2015-07" db="EMBL/GenBank/DDBJ databases">
        <title>Physiological, transcriptional responses and genome re-sequencing of acid resistant extremely thermoacidophilic Metallosphaera sedula SARC-M1.</title>
        <authorList>
            <person name="Ai C."/>
            <person name="McCarthy S."/>
            <person name="Eckrich V."/>
            <person name="Rudrappa D."/>
            <person name="Qiu G."/>
            <person name="Blum P."/>
        </authorList>
    </citation>
    <scope>NUCLEOTIDE SEQUENCE [LARGE SCALE GENOMIC DNA]</scope>
    <source>
        <strain evidence="15 17">SARC-M1</strain>
    </source>
</reference>
<dbReference type="Proteomes" id="UP000068832">
    <property type="component" value="Chromosome"/>
</dbReference>
<dbReference type="InterPro" id="IPR023170">
    <property type="entry name" value="HhH_base_excis_C"/>
</dbReference>
<evidence type="ECO:0000256" key="4">
    <source>
        <dbReference type="ARBA" id="ARBA00023239"/>
    </source>
</evidence>
<evidence type="ECO:0000313" key="11">
    <source>
        <dbReference type="EMBL" id="AKV74665.1"/>
    </source>
</evidence>
<evidence type="ECO:0000313" key="17">
    <source>
        <dbReference type="Proteomes" id="UP000056255"/>
    </source>
</evidence>
<dbReference type="EMBL" id="CP012173">
    <property type="protein sequence ID" value="AKV76902.1"/>
    <property type="molecule type" value="Genomic_DNA"/>
</dbReference>
<dbReference type="Pfam" id="PF22175">
    <property type="entry name" value="Ogg-HhH"/>
    <property type="match status" value="1"/>
</dbReference>
<dbReference type="Proteomes" id="UP000061362">
    <property type="component" value="Chromosome"/>
</dbReference>
<accession>A0A088E916</accession>
<dbReference type="GO" id="GO:0140078">
    <property type="term" value="F:class I DNA-(apurinic or apyrimidinic site) endonuclease activity"/>
    <property type="evidence" value="ECO:0007669"/>
    <property type="project" value="UniProtKB-EC"/>
</dbReference>
<dbReference type="Proteomes" id="UP000056255">
    <property type="component" value="Chromosome"/>
</dbReference>
<dbReference type="SMR" id="A0A088E916"/>
<reference evidence="18 19" key="2">
    <citation type="journal article" date="2015" name="Genome Announc.">
        <title>Complete Genome Sequences of Evolved Arsenate-Resistant Metallosphaera sedula Strains.</title>
        <authorList>
            <person name="Ai C."/>
            <person name="McCarthy S."/>
            <person name="Schackwitz W."/>
            <person name="Martin J."/>
            <person name="Lipzen A."/>
            <person name="Blum P."/>
        </authorList>
    </citation>
    <scope>NUCLEOTIDE SEQUENCE [LARGE SCALE GENOMIC DNA]</scope>
    <source>
        <strain evidence="13 19">ARS120-1</strain>
        <strain evidence="14 18">ARS120-2</strain>
        <strain evidence="11 21">ARS50-1</strain>
        <strain evidence="12 20">ARS50-2</strain>
    </source>
</reference>
<dbReference type="EMBL" id="CP008822">
    <property type="protein sequence ID" value="AIM27815.1"/>
    <property type="molecule type" value="Genomic_DNA"/>
</dbReference>
<evidence type="ECO:0000256" key="5">
    <source>
        <dbReference type="ARBA" id="ARBA00023268"/>
    </source>
</evidence>
<evidence type="ECO:0000313" key="10">
    <source>
        <dbReference type="EMBL" id="AIM27815.1"/>
    </source>
</evidence>
<evidence type="ECO:0000313" key="19">
    <source>
        <dbReference type="Proteomes" id="UP000062398"/>
    </source>
</evidence>
<dbReference type="EMBL" id="CP012172">
    <property type="protein sequence ID" value="AKV74665.1"/>
    <property type="molecule type" value="Genomic_DNA"/>
</dbReference>
<keyword evidence="8" id="KW-1133">Transmembrane helix</keyword>
<dbReference type="PIRSF" id="PIRSF005954">
    <property type="entry name" value="Thrmst_ogg"/>
    <property type="match status" value="1"/>
</dbReference>
<dbReference type="HAMAP" id="MF_00241">
    <property type="entry name" value="Ogg"/>
    <property type="match status" value="1"/>
</dbReference>
<feature type="active site" evidence="7">
    <location>
        <position position="144"/>
    </location>
</feature>
<dbReference type="OrthoDB" id="35941at2157"/>
<reference evidence="10 16" key="1">
    <citation type="journal article" date="2014" name="J. Bacteriol.">
        <title>Role of an Archaeal PitA Transporter in the Copper and Arsenic Resistance of Metallosphaera sedula, an Extreme Thermoacidophile.</title>
        <authorList>
            <person name="McCarthy S."/>
            <person name="Ai C."/>
            <person name="Wheaton G."/>
            <person name="Tevatia R."/>
            <person name="Eckrich V."/>
            <person name="Kelly R."/>
            <person name="Blum P."/>
        </authorList>
    </citation>
    <scope>NUCLEOTIDE SEQUENCE [LARGE SCALE GENOMIC DNA]</scope>
    <source>
        <strain evidence="10 16">CuR1</strain>
    </source>
</reference>
<evidence type="ECO:0000313" key="18">
    <source>
        <dbReference type="Proteomes" id="UP000061362"/>
    </source>
</evidence>
<evidence type="ECO:0000256" key="1">
    <source>
        <dbReference type="ARBA" id="ARBA00022763"/>
    </source>
</evidence>
<dbReference type="EC" id="3.2.2.-" evidence="7"/>
<dbReference type="InterPro" id="IPR011257">
    <property type="entry name" value="DNA_glycosylase"/>
</dbReference>
<comment type="catalytic activity">
    <reaction evidence="7">
        <text>2'-deoxyribonucleotide-(2'-deoxyribose 5'-phosphate)-2'-deoxyribonucleotide-DNA = a 3'-end 2'-deoxyribonucleotide-(2,3-dehydro-2,3-deoxyribose 5'-phosphate)-DNA + a 5'-end 5'-phospho-2'-deoxyribonucleoside-DNA + H(+)</text>
        <dbReference type="Rhea" id="RHEA:66592"/>
        <dbReference type="Rhea" id="RHEA-COMP:13180"/>
        <dbReference type="Rhea" id="RHEA-COMP:16897"/>
        <dbReference type="Rhea" id="RHEA-COMP:17067"/>
        <dbReference type="ChEBI" id="CHEBI:15378"/>
        <dbReference type="ChEBI" id="CHEBI:136412"/>
        <dbReference type="ChEBI" id="CHEBI:157695"/>
        <dbReference type="ChEBI" id="CHEBI:167181"/>
        <dbReference type="EC" id="4.2.99.18"/>
    </reaction>
</comment>
<dbReference type="Proteomes" id="UP000062475">
    <property type="component" value="Chromosome"/>
</dbReference>
<dbReference type="Gene3D" id="1.10.1670.10">
    <property type="entry name" value="Helix-hairpin-Helix base-excision DNA repair enzymes (C-terminal)"/>
    <property type="match status" value="1"/>
</dbReference>
<keyword evidence="2 7" id="KW-0378">Hydrolase</keyword>
<keyword evidence="6 7" id="KW-0326">Glycosidase</keyword>
<dbReference type="GO" id="GO:0006284">
    <property type="term" value="P:base-excision repair"/>
    <property type="evidence" value="ECO:0007669"/>
    <property type="project" value="UniProtKB-UniRule"/>
</dbReference>
<keyword evidence="4 7" id="KW-0456">Lyase</keyword>
<keyword evidence="1 7" id="KW-0227">DNA damage</keyword>
<dbReference type="RefSeq" id="WP_012021618.1">
    <property type="nucleotide sequence ID" value="NZ_AP019770.1"/>
</dbReference>
<name>A0A088E916_9CREN</name>
<feature type="transmembrane region" description="Helical" evidence="8">
    <location>
        <begin position="32"/>
        <end position="55"/>
    </location>
</feature>
<protein>
    <recommendedName>
        <fullName evidence="7">8-oxoguanine DNA glycosylase/AP lyase</fullName>
    </recommendedName>
    <domain>
        <recommendedName>
            <fullName evidence="7">8-oxoguanine DNA glycosylase</fullName>
            <shortName evidence="7">8-oxoG DNA glycosylase</shortName>
            <ecNumber evidence="7">3.2.2.-</ecNumber>
        </recommendedName>
    </domain>
    <domain>
        <recommendedName>
            <fullName evidence="7">DNA-(apurinic or apyrimidinic site) lyase</fullName>
            <shortName evidence="7">AP lyase</shortName>
            <ecNumber evidence="7">4.2.99.18</ecNumber>
        </recommendedName>
    </domain>
</protein>
<keyword evidence="5 7" id="KW-0511">Multifunctional enzyme</keyword>
<dbReference type="OMA" id="ELCFCIL"/>
<dbReference type="Gene3D" id="1.10.340.30">
    <property type="entry name" value="Hypothetical protein, domain 2"/>
    <property type="match status" value="1"/>
</dbReference>
<feature type="site" description="Important for guanine/8-oxoguanine distinction" evidence="7">
    <location>
        <position position="201"/>
    </location>
</feature>
<evidence type="ECO:0000313" key="12">
    <source>
        <dbReference type="EMBL" id="AKV76902.1"/>
    </source>
</evidence>
<feature type="active site" evidence="7">
    <location>
        <position position="126"/>
    </location>
</feature>